<dbReference type="InterPro" id="IPR010989">
    <property type="entry name" value="SNARE"/>
</dbReference>
<name>A0A979FUQ3_HYAAZ</name>
<dbReference type="AlphaFoldDB" id="A0A979FUQ3"/>
<evidence type="ECO:0000256" key="8">
    <source>
        <dbReference type="ARBA" id="ARBA00046280"/>
    </source>
</evidence>
<gene>
    <name evidence="13" type="primary">LOC108668170</name>
</gene>
<dbReference type="GO" id="GO:0006891">
    <property type="term" value="P:intra-Golgi vesicle-mediated transport"/>
    <property type="evidence" value="ECO:0007669"/>
    <property type="project" value="TreeGrafter"/>
</dbReference>
<dbReference type="Gene3D" id="1.20.5.110">
    <property type="match status" value="1"/>
</dbReference>
<dbReference type="SUPFAM" id="SSF47661">
    <property type="entry name" value="t-snare proteins"/>
    <property type="match status" value="1"/>
</dbReference>
<keyword evidence="4" id="KW-0653">Protein transport</keyword>
<evidence type="ECO:0000256" key="6">
    <source>
        <dbReference type="ARBA" id="ARBA00023054"/>
    </source>
</evidence>
<evidence type="ECO:0000313" key="13">
    <source>
        <dbReference type="RefSeq" id="XP_047740146.1"/>
    </source>
</evidence>
<evidence type="ECO:0000256" key="2">
    <source>
        <dbReference type="ARBA" id="ARBA00022448"/>
    </source>
</evidence>
<dbReference type="SUPFAM" id="SSF58038">
    <property type="entry name" value="SNARE fusion complex"/>
    <property type="match status" value="1"/>
</dbReference>
<dbReference type="PIRSF" id="PIRSF028865">
    <property type="entry name" value="Membrin-2"/>
    <property type="match status" value="1"/>
</dbReference>
<dbReference type="GO" id="GO:0005829">
    <property type="term" value="C:cytosol"/>
    <property type="evidence" value="ECO:0007669"/>
    <property type="project" value="GOC"/>
</dbReference>
<keyword evidence="5 10" id="KW-1133">Transmembrane helix</keyword>
<dbReference type="RefSeq" id="XP_047740146.1">
    <property type="nucleotide sequence ID" value="XM_047884190.1"/>
</dbReference>
<organism evidence="12 13">
    <name type="scientific">Hyalella azteca</name>
    <name type="common">Amphipod</name>
    <dbReference type="NCBI Taxonomy" id="294128"/>
    <lineage>
        <taxon>Eukaryota</taxon>
        <taxon>Metazoa</taxon>
        <taxon>Ecdysozoa</taxon>
        <taxon>Arthropoda</taxon>
        <taxon>Crustacea</taxon>
        <taxon>Multicrustacea</taxon>
        <taxon>Malacostraca</taxon>
        <taxon>Eumalacostraca</taxon>
        <taxon>Peracarida</taxon>
        <taxon>Amphipoda</taxon>
        <taxon>Senticaudata</taxon>
        <taxon>Talitrida</taxon>
        <taxon>Talitroidea</taxon>
        <taxon>Hyalellidae</taxon>
        <taxon>Hyalella</taxon>
    </lineage>
</organism>
<evidence type="ECO:0000256" key="4">
    <source>
        <dbReference type="ARBA" id="ARBA00022927"/>
    </source>
</evidence>
<dbReference type="OrthoDB" id="430637at2759"/>
<dbReference type="InterPro" id="IPR007705">
    <property type="entry name" value="Vesicle_trsprt_v-SNARE_N"/>
</dbReference>
<dbReference type="GO" id="GO:0005794">
    <property type="term" value="C:Golgi apparatus"/>
    <property type="evidence" value="ECO:0007669"/>
    <property type="project" value="InterPro"/>
</dbReference>
<evidence type="ECO:0000256" key="7">
    <source>
        <dbReference type="ARBA" id="ARBA00023136"/>
    </source>
</evidence>
<dbReference type="GO" id="GO:0006896">
    <property type="term" value="P:Golgi to vacuole transport"/>
    <property type="evidence" value="ECO:0007669"/>
    <property type="project" value="TreeGrafter"/>
</dbReference>
<feature type="coiled-coil region" evidence="9">
    <location>
        <begin position="38"/>
        <end position="95"/>
    </location>
</feature>
<dbReference type="Pfam" id="PF05008">
    <property type="entry name" value="V-SNARE"/>
    <property type="match status" value="1"/>
</dbReference>
<evidence type="ECO:0000256" key="9">
    <source>
        <dbReference type="SAM" id="Coils"/>
    </source>
</evidence>
<keyword evidence="6 9" id="KW-0175">Coiled coil</keyword>
<dbReference type="FunFam" id="1.20.5.110:FF:000002">
    <property type="entry name" value="Vesicle transport through interaction with t-SNAREsB"/>
    <property type="match status" value="1"/>
</dbReference>
<dbReference type="GO" id="GO:0012507">
    <property type="term" value="C:ER to Golgi transport vesicle membrane"/>
    <property type="evidence" value="ECO:0007669"/>
    <property type="project" value="TreeGrafter"/>
</dbReference>
<dbReference type="GO" id="GO:0005789">
    <property type="term" value="C:endoplasmic reticulum membrane"/>
    <property type="evidence" value="ECO:0007669"/>
    <property type="project" value="TreeGrafter"/>
</dbReference>
<dbReference type="GO" id="GO:0000149">
    <property type="term" value="F:SNARE binding"/>
    <property type="evidence" value="ECO:0007669"/>
    <property type="project" value="TreeGrafter"/>
</dbReference>
<keyword evidence="12" id="KW-1185">Reference proteome</keyword>
<dbReference type="GO" id="GO:0016236">
    <property type="term" value="P:macroautophagy"/>
    <property type="evidence" value="ECO:0007669"/>
    <property type="project" value="TreeGrafter"/>
</dbReference>
<reference evidence="13" key="1">
    <citation type="submission" date="2025-08" db="UniProtKB">
        <authorList>
            <consortium name="RefSeq"/>
        </authorList>
    </citation>
    <scope>IDENTIFICATION</scope>
    <source>
        <tissue evidence="13">Whole organism</tissue>
    </source>
</reference>
<evidence type="ECO:0000256" key="3">
    <source>
        <dbReference type="ARBA" id="ARBA00022692"/>
    </source>
</evidence>
<feature type="domain" description="Vesicle transport v-SNARE N-terminal" evidence="11">
    <location>
        <begin position="1"/>
        <end position="92"/>
    </location>
</feature>
<proteinExistence type="inferred from homology"/>
<dbReference type="GO" id="GO:0005484">
    <property type="term" value="F:SNAP receptor activity"/>
    <property type="evidence" value="ECO:0007669"/>
    <property type="project" value="InterPro"/>
</dbReference>
<dbReference type="GO" id="GO:0048280">
    <property type="term" value="P:vesicle fusion with Golgi apparatus"/>
    <property type="evidence" value="ECO:0007669"/>
    <property type="project" value="TreeGrafter"/>
</dbReference>
<dbReference type="GO" id="GO:0031902">
    <property type="term" value="C:late endosome membrane"/>
    <property type="evidence" value="ECO:0007669"/>
    <property type="project" value="TreeGrafter"/>
</dbReference>
<dbReference type="GeneID" id="108668170"/>
<dbReference type="InterPro" id="IPR038407">
    <property type="entry name" value="v-SNARE_N_sf"/>
</dbReference>
<accession>A0A979FUQ3</accession>
<evidence type="ECO:0000256" key="1">
    <source>
        <dbReference type="ARBA" id="ARBA00006108"/>
    </source>
</evidence>
<feature type="transmembrane region" description="Helical" evidence="10">
    <location>
        <begin position="199"/>
        <end position="220"/>
    </location>
</feature>
<protein>
    <submittedName>
        <fullName evidence="13">Vesicle transport through interaction with t-SNAREs homolog 1A</fullName>
    </submittedName>
</protein>
<comment type="subcellular location">
    <subcellularLocation>
        <location evidence="8">Endomembrane system</location>
        <topology evidence="8">Single-pass type IV membrane protein</topology>
    </subcellularLocation>
</comment>
<dbReference type="PANTHER" id="PTHR21230">
    <property type="entry name" value="VESICLE TRANSPORT V-SNARE PROTEIN VTI1-RELATED"/>
    <property type="match status" value="1"/>
</dbReference>
<keyword evidence="7 10" id="KW-0472">Membrane</keyword>
<comment type="similarity">
    <text evidence="1">Belongs to the VTI1 family.</text>
</comment>
<dbReference type="GO" id="GO:0006886">
    <property type="term" value="P:intracellular protein transport"/>
    <property type="evidence" value="ECO:0007669"/>
    <property type="project" value="InterPro"/>
</dbReference>
<dbReference type="Proteomes" id="UP000694843">
    <property type="component" value="Unplaced"/>
</dbReference>
<evidence type="ECO:0000259" key="11">
    <source>
        <dbReference type="Pfam" id="PF05008"/>
    </source>
</evidence>
<dbReference type="KEGG" id="hazt:108668170"/>
<dbReference type="PANTHER" id="PTHR21230:SF26">
    <property type="entry name" value="VESICLE TRANSPORT THROUGH INTERACTION WITH T-SNARES HOMOLOG 1A"/>
    <property type="match status" value="1"/>
</dbReference>
<keyword evidence="2" id="KW-0813">Transport</keyword>
<sequence>MTDLLPEYEQQFATLTAEITSKICLLANGSPSRVGTSIPDLESLIEEAKDLLERMEMEVRDCTDELQRQRHNLRVQSHKMEFSRLRGEYNRAREKTERIELLSGGRDGVMYSGTAGLPDEMREQLLQDSDKLDITSARLTRSYQVALETEAIGAEILGDLHHQRSTIQNARSRVSCKLDLDTSSRVLGAMLRRALQHRFIVGAVLVFVFIIILLAIYFSFR</sequence>
<keyword evidence="3 10" id="KW-0812">Transmembrane</keyword>
<evidence type="ECO:0000256" key="5">
    <source>
        <dbReference type="ARBA" id="ARBA00022989"/>
    </source>
</evidence>
<dbReference type="GO" id="GO:0031201">
    <property type="term" value="C:SNARE complex"/>
    <property type="evidence" value="ECO:0007669"/>
    <property type="project" value="TreeGrafter"/>
</dbReference>
<dbReference type="InterPro" id="IPR027027">
    <property type="entry name" value="GOSR2/Membrin/Bos1"/>
</dbReference>
<evidence type="ECO:0000256" key="10">
    <source>
        <dbReference type="SAM" id="Phobius"/>
    </source>
</evidence>
<evidence type="ECO:0000313" key="12">
    <source>
        <dbReference type="Proteomes" id="UP000694843"/>
    </source>
</evidence>
<dbReference type="GO" id="GO:0042147">
    <property type="term" value="P:retrograde transport, endosome to Golgi"/>
    <property type="evidence" value="ECO:0007669"/>
    <property type="project" value="TreeGrafter"/>
</dbReference>
<dbReference type="Gene3D" id="1.20.58.400">
    <property type="entry name" value="t-snare proteins"/>
    <property type="match status" value="1"/>
</dbReference>
<dbReference type="Pfam" id="PF12352">
    <property type="entry name" value="V-SNARE_C"/>
    <property type="match status" value="1"/>
</dbReference>
<dbReference type="OMA" id="MEYEAND"/>